<evidence type="ECO:0000313" key="2">
    <source>
        <dbReference type="Proteomes" id="UP000646478"/>
    </source>
</evidence>
<reference evidence="1" key="2">
    <citation type="submission" date="2020-09" db="EMBL/GenBank/DDBJ databases">
        <authorList>
            <person name="Sun Q."/>
            <person name="Zhou Y."/>
        </authorList>
    </citation>
    <scope>NUCLEOTIDE SEQUENCE</scope>
    <source>
        <strain evidence="1">CGMCC 1.15082</strain>
    </source>
</reference>
<sequence length="110" mass="12435">MEGRRQLAFPDGRRFKVPDALGLWVDLNEAELEKMPFEYCEPPHLRPQDGSATEAEPYLSLQLDLDMPELGDFCFRHSTCWPGAQPINRTVSADQRFPSGGALCRTLARV</sequence>
<organism evidence="1 2">
    <name type="scientific">Brucella endophytica</name>
    <dbReference type="NCBI Taxonomy" id="1963359"/>
    <lineage>
        <taxon>Bacteria</taxon>
        <taxon>Pseudomonadati</taxon>
        <taxon>Pseudomonadota</taxon>
        <taxon>Alphaproteobacteria</taxon>
        <taxon>Hyphomicrobiales</taxon>
        <taxon>Brucellaceae</taxon>
        <taxon>Brucella/Ochrobactrum group</taxon>
        <taxon>Brucella</taxon>
    </lineage>
</organism>
<reference evidence="1" key="1">
    <citation type="journal article" date="2014" name="Int. J. Syst. Evol. Microbiol.">
        <title>Complete genome sequence of Corynebacterium casei LMG S-19264T (=DSM 44701T), isolated from a smear-ripened cheese.</title>
        <authorList>
            <consortium name="US DOE Joint Genome Institute (JGI-PGF)"/>
            <person name="Walter F."/>
            <person name="Albersmeier A."/>
            <person name="Kalinowski J."/>
            <person name="Ruckert C."/>
        </authorList>
    </citation>
    <scope>NUCLEOTIDE SEQUENCE</scope>
    <source>
        <strain evidence="1">CGMCC 1.15082</strain>
    </source>
</reference>
<dbReference type="Proteomes" id="UP000646478">
    <property type="component" value="Unassembled WGS sequence"/>
</dbReference>
<evidence type="ECO:0000313" key="1">
    <source>
        <dbReference type="EMBL" id="GGB06727.1"/>
    </source>
</evidence>
<gene>
    <name evidence="1" type="ORF">GCM10011491_38550</name>
</gene>
<accession>A0A916WJT1</accession>
<keyword evidence="2" id="KW-1185">Reference proteome</keyword>
<name>A0A916WJT1_9HYPH</name>
<dbReference type="EMBL" id="BMHH01000021">
    <property type="protein sequence ID" value="GGB06727.1"/>
    <property type="molecule type" value="Genomic_DNA"/>
</dbReference>
<protein>
    <submittedName>
        <fullName evidence="1">Uncharacterized protein</fullName>
    </submittedName>
</protein>
<dbReference type="AlphaFoldDB" id="A0A916WJT1"/>
<comment type="caution">
    <text evidence="1">The sequence shown here is derived from an EMBL/GenBank/DDBJ whole genome shotgun (WGS) entry which is preliminary data.</text>
</comment>
<proteinExistence type="predicted"/>